<proteinExistence type="predicted"/>
<name>A0AAN0T3I9_HEYCO</name>
<evidence type="ECO:0000313" key="2">
    <source>
        <dbReference type="Proteomes" id="UP000032024"/>
    </source>
</evidence>
<reference evidence="2" key="1">
    <citation type="submission" date="2015-01" db="EMBL/GenBank/DDBJ databases">
        <title>Comparative genome analysis of Bacillus coagulans HM-08, Clostridium butyricum HM-68, Bacillus subtilis HM-66 and Bacillus paralicheniformis BL-09.</title>
        <authorList>
            <person name="Zhang H."/>
        </authorList>
    </citation>
    <scope>NUCLEOTIDE SEQUENCE [LARGE SCALE GENOMIC DNA]</scope>
    <source>
        <strain evidence="2">HM-08</strain>
    </source>
</reference>
<accession>A0AAN0T3I9</accession>
<keyword evidence="2" id="KW-1185">Reference proteome</keyword>
<organism evidence="1 2">
    <name type="scientific">Heyndrickxia coagulans</name>
    <name type="common">Weizmannia coagulans</name>
    <dbReference type="NCBI Taxonomy" id="1398"/>
    <lineage>
        <taxon>Bacteria</taxon>
        <taxon>Bacillati</taxon>
        <taxon>Bacillota</taxon>
        <taxon>Bacilli</taxon>
        <taxon>Bacillales</taxon>
        <taxon>Bacillaceae</taxon>
        <taxon>Heyndrickxia</taxon>
    </lineage>
</organism>
<protein>
    <submittedName>
        <fullName evidence="1">Uncharacterized protein</fullName>
    </submittedName>
</protein>
<dbReference type="AlphaFoldDB" id="A0AAN0T3I9"/>
<evidence type="ECO:0000313" key="1">
    <source>
        <dbReference type="EMBL" id="AJO22112.1"/>
    </source>
</evidence>
<sequence>MKWWIFLEDILQDLIAKGLSGEELLEQSRVMKSEIPHARVFKK</sequence>
<dbReference type="EMBL" id="CP010525">
    <property type="protein sequence ID" value="AJO22112.1"/>
    <property type="molecule type" value="Genomic_DNA"/>
</dbReference>
<gene>
    <name evidence="1" type="ORF">SB48_HM08orf02060</name>
</gene>
<dbReference type="Proteomes" id="UP000032024">
    <property type="component" value="Chromosome"/>
</dbReference>